<dbReference type="EMBL" id="JAUPFM010000001">
    <property type="protein sequence ID" value="KAK2863460.1"/>
    <property type="molecule type" value="Genomic_DNA"/>
</dbReference>
<keyword evidence="4" id="KW-1185">Reference proteome</keyword>
<protein>
    <recommendedName>
        <fullName evidence="5">Ig-like domain-containing protein</fullName>
    </recommendedName>
</protein>
<dbReference type="InterPro" id="IPR036179">
    <property type="entry name" value="Ig-like_dom_sf"/>
</dbReference>
<evidence type="ECO:0000313" key="3">
    <source>
        <dbReference type="EMBL" id="KAK2863460.1"/>
    </source>
</evidence>
<organism evidence="3 4">
    <name type="scientific">Channa striata</name>
    <name type="common">Snakehead murrel</name>
    <name type="synonym">Ophicephalus striatus</name>
    <dbReference type="NCBI Taxonomy" id="64152"/>
    <lineage>
        <taxon>Eukaryota</taxon>
        <taxon>Metazoa</taxon>
        <taxon>Chordata</taxon>
        <taxon>Craniata</taxon>
        <taxon>Vertebrata</taxon>
        <taxon>Euteleostomi</taxon>
        <taxon>Actinopterygii</taxon>
        <taxon>Neopterygii</taxon>
        <taxon>Teleostei</taxon>
        <taxon>Neoteleostei</taxon>
        <taxon>Acanthomorphata</taxon>
        <taxon>Anabantaria</taxon>
        <taxon>Anabantiformes</taxon>
        <taxon>Channoidei</taxon>
        <taxon>Channidae</taxon>
        <taxon>Channa</taxon>
    </lineage>
</organism>
<feature type="signal peptide" evidence="2">
    <location>
        <begin position="1"/>
        <end position="22"/>
    </location>
</feature>
<evidence type="ECO:0000256" key="1">
    <source>
        <dbReference type="SAM" id="Phobius"/>
    </source>
</evidence>
<keyword evidence="1" id="KW-0472">Membrane</keyword>
<dbReference type="Gene3D" id="2.60.40.10">
    <property type="entry name" value="Immunoglobulins"/>
    <property type="match status" value="1"/>
</dbReference>
<feature type="chain" id="PRO_5041742462" description="Ig-like domain-containing protein" evidence="2">
    <location>
        <begin position="23"/>
        <end position="154"/>
    </location>
</feature>
<feature type="transmembrane region" description="Helical" evidence="1">
    <location>
        <begin position="91"/>
        <end position="112"/>
    </location>
</feature>
<proteinExistence type="predicted"/>
<dbReference type="SUPFAM" id="SSF48726">
    <property type="entry name" value="Immunoglobulin"/>
    <property type="match status" value="1"/>
</dbReference>
<dbReference type="AlphaFoldDB" id="A0AA88NS34"/>
<dbReference type="Proteomes" id="UP001187415">
    <property type="component" value="Unassembled WGS sequence"/>
</dbReference>
<evidence type="ECO:0000256" key="2">
    <source>
        <dbReference type="SAM" id="SignalP"/>
    </source>
</evidence>
<keyword evidence="2" id="KW-0732">Signal</keyword>
<dbReference type="InterPro" id="IPR013783">
    <property type="entry name" value="Ig-like_fold"/>
</dbReference>
<evidence type="ECO:0008006" key="5">
    <source>
        <dbReference type="Google" id="ProtNLM"/>
    </source>
</evidence>
<keyword evidence="1" id="KW-0812">Transmembrane</keyword>
<keyword evidence="1" id="KW-1133">Transmembrane helix</keyword>
<reference evidence="3" key="1">
    <citation type="submission" date="2023-07" db="EMBL/GenBank/DDBJ databases">
        <title>Chromosome-level Genome Assembly of Striped Snakehead (Channa striata).</title>
        <authorList>
            <person name="Liu H."/>
        </authorList>
    </citation>
    <scope>NUCLEOTIDE SEQUENCE</scope>
    <source>
        <strain evidence="3">Gz</strain>
        <tissue evidence="3">Muscle</tissue>
    </source>
</reference>
<comment type="caution">
    <text evidence="3">The sequence shown here is derived from an EMBL/GenBank/DDBJ whole genome shotgun (WGS) entry which is preliminary data.</text>
</comment>
<sequence>MDQTSLQTLLLVMPLLCYTTNAARLTVKPSYSQFLKGDAVSLTCHMTIHHVTKSDEGVYKCNISGRGESPPGWIYVTESPSFTSLHPWFRVILHLVVFSPYFVSTVLMVSLYRNRHRGNHLSVSMATTSPTPADQELDDDYDDVISGVTTQHHF</sequence>
<gene>
    <name evidence="3" type="ORF">Q5P01_002993</name>
</gene>
<name>A0AA88NS34_CHASR</name>
<evidence type="ECO:0000313" key="4">
    <source>
        <dbReference type="Proteomes" id="UP001187415"/>
    </source>
</evidence>
<accession>A0AA88NS34</accession>